<dbReference type="SUPFAM" id="SSF55874">
    <property type="entry name" value="ATPase domain of HSP90 chaperone/DNA topoisomerase II/histidine kinase"/>
    <property type="match status" value="1"/>
</dbReference>
<dbReference type="PROSITE" id="PS50885">
    <property type="entry name" value="HAMP"/>
    <property type="match status" value="1"/>
</dbReference>
<dbReference type="PANTHER" id="PTHR34220:SF11">
    <property type="entry name" value="SENSOR PROTEIN KINASE HPTS"/>
    <property type="match status" value="1"/>
</dbReference>
<sequence length="579" mass="66729">MNLFQKLLLPLMVAIFIPVVLLGYLSYERSKMQVEDVTSAFLQDNLQHNTEKVNEFLRELDTAGFRVIASSKLQRMLQNPPPQDFFQEAEFITEMKGVTEELRGAYELFILPNHYENYPNYMNSHSSFGLELTREHIKKSFDLGGKAYWAFENVQGGASKDLYYIRSIRTLTDFQNAGVMVFKISHTWMAKQLITPSQYPHFQLLLADGQANVLASNLPIRQNESVSVPSAPFQGQKSTFETEERQGRSYYVASQAIADSGKDLWSLIATIPVSDLTVRIDGIKAFTFWMFVGSLFIIFVMLFFIVRQFTTPIQEVVRHMRQVQLGRLLYFTKFATKKDEIGQMVRGFNSMIQGMEGLLQTTKEIESEKQQLQQRMLINQINPHFLYNTLDSIKWKAESAHEQTIGEMVTTLANMLRFSMNEENEWTTIERELEHVRNYIKIELLRNNQAFQVLFDVQPSLLHLKILKLLVQPLLENAVRHGMNKLTERKGKILVTVYQETEDLVILVEDNGNGCEADQLEAYKWTSPAQGATEGGIGLYNVHRRLQLHYGRHYGVEVENKVPHGFKATLRHPMLESTD</sequence>
<name>A0A198AHP8_9BACL</name>
<dbReference type="CDD" id="cd06225">
    <property type="entry name" value="HAMP"/>
    <property type="match status" value="1"/>
</dbReference>
<keyword evidence="3" id="KW-0597">Phosphoprotein</keyword>
<keyword evidence="5 12" id="KW-0812">Transmembrane</keyword>
<dbReference type="InterPro" id="IPR050640">
    <property type="entry name" value="Bact_2-comp_sensor_kinase"/>
</dbReference>
<comment type="caution">
    <text evidence="14">The sequence shown here is derived from an EMBL/GenBank/DDBJ whole genome shotgun (WGS) entry which is preliminary data.</text>
</comment>
<organism evidence="14 15">
    <name type="scientific">Paenibacillus oryzisoli</name>
    <dbReference type="NCBI Taxonomy" id="1850517"/>
    <lineage>
        <taxon>Bacteria</taxon>
        <taxon>Bacillati</taxon>
        <taxon>Bacillota</taxon>
        <taxon>Bacilli</taxon>
        <taxon>Bacillales</taxon>
        <taxon>Paenibacillaceae</taxon>
        <taxon>Paenibacillus</taxon>
    </lineage>
</organism>
<dbReference type="RefSeq" id="WP_068663103.1">
    <property type="nucleotide sequence ID" value="NZ_LYPB01000050.1"/>
</dbReference>
<evidence type="ECO:0000256" key="2">
    <source>
        <dbReference type="ARBA" id="ARBA00022475"/>
    </source>
</evidence>
<evidence type="ECO:0000256" key="4">
    <source>
        <dbReference type="ARBA" id="ARBA00022679"/>
    </source>
</evidence>
<feature type="transmembrane region" description="Helical" evidence="12">
    <location>
        <begin position="286"/>
        <end position="306"/>
    </location>
</feature>
<evidence type="ECO:0000256" key="6">
    <source>
        <dbReference type="ARBA" id="ARBA00022741"/>
    </source>
</evidence>
<dbReference type="PANTHER" id="PTHR34220">
    <property type="entry name" value="SENSOR HISTIDINE KINASE YPDA"/>
    <property type="match status" value="1"/>
</dbReference>
<keyword evidence="7" id="KW-0418">Kinase</keyword>
<keyword evidence="11 12" id="KW-0472">Membrane</keyword>
<dbReference type="SMART" id="SM00387">
    <property type="entry name" value="HATPase_c"/>
    <property type="match status" value="1"/>
</dbReference>
<dbReference type="Proteomes" id="UP000078454">
    <property type="component" value="Unassembled WGS sequence"/>
</dbReference>
<dbReference type="SMART" id="SM00304">
    <property type="entry name" value="HAMP"/>
    <property type="match status" value="1"/>
</dbReference>
<evidence type="ECO:0000256" key="1">
    <source>
        <dbReference type="ARBA" id="ARBA00004651"/>
    </source>
</evidence>
<evidence type="ECO:0000256" key="9">
    <source>
        <dbReference type="ARBA" id="ARBA00022989"/>
    </source>
</evidence>
<dbReference type="OrthoDB" id="9776552at2"/>
<evidence type="ECO:0000256" key="3">
    <source>
        <dbReference type="ARBA" id="ARBA00022553"/>
    </source>
</evidence>
<protein>
    <recommendedName>
        <fullName evidence="13">HAMP domain-containing protein</fullName>
    </recommendedName>
</protein>
<dbReference type="InterPro" id="IPR003594">
    <property type="entry name" value="HATPase_dom"/>
</dbReference>
<evidence type="ECO:0000256" key="12">
    <source>
        <dbReference type="SAM" id="Phobius"/>
    </source>
</evidence>
<dbReference type="Gene3D" id="6.10.340.10">
    <property type="match status" value="1"/>
</dbReference>
<gene>
    <name evidence="14" type="ORF">A8708_18030</name>
</gene>
<keyword evidence="4" id="KW-0808">Transferase</keyword>
<dbReference type="Pfam" id="PF06580">
    <property type="entry name" value="His_kinase"/>
    <property type="match status" value="1"/>
</dbReference>
<keyword evidence="9 12" id="KW-1133">Transmembrane helix</keyword>
<keyword evidence="2" id="KW-1003">Cell membrane</keyword>
<evidence type="ECO:0000256" key="5">
    <source>
        <dbReference type="ARBA" id="ARBA00022692"/>
    </source>
</evidence>
<feature type="transmembrane region" description="Helical" evidence="12">
    <location>
        <begin position="7"/>
        <end position="27"/>
    </location>
</feature>
<evidence type="ECO:0000256" key="7">
    <source>
        <dbReference type="ARBA" id="ARBA00022777"/>
    </source>
</evidence>
<dbReference type="GO" id="GO:0005524">
    <property type="term" value="F:ATP binding"/>
    <property type="evidence" value="ECO:0007669"/>
    <property type="project" value="UniProtKB-KW"/>
</dbReference>
<evidence type="ECO:0000256" key="11">
    <source>
        <dbReference type="ARBA" id="ARBA00023136"/>
    </source>
</evidence>
<evidence type="ECO:0000256" key="8">
    <source>
        <dbReference type="ARBA" id="ARBA00022840"/>
    </source>
</evidence>
<keyword evidence="15" id="KW-1185">Reference proteome</keyword>
<comment type="subcellular location">
    <subcellularLocation>
        <location evidence="1">Cell membrane</location>
        <topology evidence="1">Multi-pass membrane protein</topology>
    </subcellularLocation>
</comment>
<dbReference type="Pfam" id="PF02518">
    <property type="entry name" value="HATPase_c"/>
    <property type="match status" value="1"/>
</dbReference>
<dbReference type="EMBL" id="LYPB01000050">
    <property type="protein sequence ID" value="OAS20473.1"/>
    <property type="molecule type" value="Genomic_DNA"/>
</dbReference>
<evidence type="ECO:0000313" key="14">
    <source>
        <dbReference type="EMBL" id="OAS20473.1"/>
    </source>
</evidence>
<dbReference type="InterPro" id="IPR010559">
    <property type="entry name" value="Sig_transdc_His_kin_internal"/>
</dbReference>
<feature type="domain" description="HAMP" evidence="13">
    <location>
        <begin position="307"/>
        <end position="360"/>
    </location>
</feature>
<reference evidence="14 15" key="1">
    <citation type="submission" date="2016-05" db="EMBL/GenBank/DDBJ databases">
        <title>Paenibacillus sp. 1ZS3-15 nov., isolated from the rhizosphere soil.</title>
        <authorList>
            <person name="Zhang X.X."/>
            <person name="Zhang J."/>
        </authorList>
    </citation>
    <scope>NUCLEOTIDE SEQUENCE [LARGE SCALE GENOMIC DNA]</scope>
    <source>
        <strain evidence="14 15">1ZS3-15</strain>
    </source>
</reference>
<dbReference type="STRING" id="1850517.A8708_18030"/>
<keyword evidence="6" id="KW-0547">Nucleotide-binding</keyword>
<dbReference type="Pfam" id="PF00672">
    <property type="entry name" value="HAMP"/>
    <property type="match status" value="1"/>
</dbReference>
<dbReference type="AlphaFoldDB" id="A0A198AHP8"/>
<accession>A0A198AHP8</accession>
<dbReference type="InterPro" id="IPR036890">
    <property type="entry name" value="HATPase_C_sf"/>
</dbReference>
<dbReference type="SUPFAM" id="SSF158472">
    <property type="entry name" value="HAMP domain-like"/>
    <property type="match status" value="1"/>
</dbReference>
<evidence type="ECO:0000313" key="15">
    <source>
        <dbReference type="Proteomes" id="UP000078454"/>
    </source>
</evidence>
<dbReference type="GO" id="GO:0000155">
    <property type="term" value="F:phosphorelay sensor kinase activity"/>
    <property type="evidence" value="ECO:0007669"/>
    <property type="project" value="InterPro"/>
</dbReference>
<keyword evidence="8" id="KW-0067">ATP-binding</keyword>
<dbReference type="GO" id="GO:0005886">
    <property type="term" value="C:plasma membrane"/>
    <property type="evidence" value="ECO:0007669"/>
    <property type="project" value="UniProtKB-SubCell"/>
</dbReference>
<proteinExistence type="predicted"/>
<evidence type="ECO:0000259" key="13">
    <source>
        <dbReference type="PROSITE" id="PS50885"/>
    </source>
</evidence>
<keyword evidence="10" id="KW-0902">Two-component regulatory system</keyword>
<evidence type="ECO:0000256" key="10">
    <source>
        <dbReference type="ARBA" id="ARBA00023012"/>
    </source>
</evidence>
<dbReference type="Gene3D" id="3.30.565.10">
    <property type="entry name" value="Histidine kinase-like ATPase, C-terminal domain"/>
    <property type="match status" value="1"/>
</dbReference>
<dbReference type="InterPro" id="IPR003660">
    <property type="entry name" value="HAMP_dom"/>
</dbReference>